<dbReference type="CDD" id="cd12148">
    <property type="entry name" value="fungal_TF_MHR"/>
    <property type="match status" value="1"/>
</dbReference>
<dbReference type="SUPFAM" id="SSF57701">
    <property type="entry name" value="Zn2/Cys6 DNA-binding domain"/>
    <property type="match status" value="1"/>
</dbReference>
<evidence type="ECO:0000313" key="10">
    <source>
        <dbReference type="Proteomes" id="UP001147747"/>
    </source>
</evidence>
<keyword evidence="10" id="KW-1185">Reference proteome</keyword>
<evidence type="ECO:0000256" key="3">
    <source>
        <dbReference type="ARBA" id="ARBA00023125"/>
    </source>
</evidence>
<protein>
    <recommendedName>
        <fullName evidence="8">Zn(2)-C6 fungal-type domain-containing protein</fullName>
    </recommendedName>
</protein>
<dbReference type="GO" id="GO:0006351">
    <property type="term" value="P:DNA-templated transcription"/>
    <property type="evidence" value="ECO:0007669"/>
    <property type="project" value="InterPro"/>
</dbReference>
<evidence type="ECO:0000256" key="5">
    <source>
        <dbReference type="ARBA" id="ARBA00023242"/>
    </source>
</evidence>
<keyword evidence="5" id="KW-0539">Nucleus</keyword>
<feature type="region of interest" description="Disordered" evidence="7">
    <location>
        <begin position="1"/>
        <end position="39"/>
    </location>
</feature>
<dbReference type="Gene3D" id="4.10.240.10">
    <property type="entry name" value="Zn(2)-C6 fungal-type DNA-binding domain"/>
    <property type="match status" value="1"/>
</dbReference>
<evidence type="ECO:0000256" key="4">
    <source>
        <dbReference type="ARBA" id="ARBA00023163"/>
    </source>
</evidence>
<evidence type="ECO:0000256" key="2">
    <source>
        <dbReference type="ARBA" id="ARBA00023015"/>
    </source>
</evidence>
<evidence type="ECO:0000313" key="9">
    <source>
        <dbReference type="EMBL" id="KAJ5376093.1"/>
    </source>
</evidence>
<dbReference type="GeneID" id="81376596"/>
<evidence type="ECO:0000259" key="8">
    <source>
        <dbReference type="PROSITE" id="PS50048"/>
    </source>
</evidence>
<dbReference type="Proteomes" id="UP001147747">
    <property type="component" value="Unassembled WGS sequence"/>
</dbReference>
<gene>
    <name evidence="9" type="ORF">N7509_012979</name>
</gene>
<feature type="domain" description="Zn(2)-C6 fungal-type" evidence="8">
    <location>
        <begin position="61"/>
        <end position="92"/>
    </location>
</feature>
<evidence type="ECO:0000256" key="7">
    <source>
        <dbReference type="SAM" id="MobiDB-lite"/>
    </source>
</evidence>
<accession>A0A9W9SH59</accession>
<evidence type="ECO:0000256" key="6">
    <source>
        <dbReference type="SAM" id="Coils"/>
    </source>
</evidence>
<feature type="region of interest" description="Disordered" evidence="7">
    <location>
        <begin position="218"/>
        <end position="251"/>
    </location>
</feature>
<feature type="coiled-coil region" evidence="6">
    <location>
        <begin position="100"/>
        <end position="127"/>
    </location>
</feature>
<dbReference type="Pfam" id="PF00172">
    <property type="entry name" value="Zn_clus"/>
    <property type="match status" value="1"/>
</dbReference>
<dbReference type="InterPro" id="IPR036864">
    <property type="entry name" value="Zn2-C6_fun-type_DNA-bd_sf"/>
</dbReference>
<name>A0A9W9SH59_9EURO</name>
<dbReference type="GO" id="GO:0003677">
    <property type="term" value="F:DNA binding"/>
    <property type="evidence" value="ECO:0007669"/>
    <property type="project" value="UniProtKB-KW"/>
</dbReference>
<dbReference type="PANTHER" id="PTHR46910">
    <property type="entry name" value="TRANSCRIPTION FACTOR PDR1"/>
    <property type="match status" value="1"/>
</dbReference>
<comment type="caution">
    <text evidence="9">The sequence shown here is derived from an EMBL/GenBank/DDBJ whole genome shotgun (WGS) entry which is preliminary data.</text>
</comment>
<dbReference type="OrthoDB" id="2123952at2759"/>
<proteinExistence type="predicted"/>
<feature type="region of interest" description="Disordered" evidence="7">
    <location>
        <begin position="159"/>
        <end position="191"/>
    </location>
</feature>
<dbReference type="InterPro" id="IPR001138">
    <property type="entry name" value="Zn2Cys6_DnaBD"/>
</dbReference>
<dbReference type="Pfam" id="PF04082">
    <property type="entry name" value="Fungal_trans"/>
    <property type="match status" value="1"/>
</dbReference>
<reference evidence="9" key="2">
    <citation type="journal article" date="2023" name="IMA Fungus">
        <title>Comparative genomic study of the Penicillium genus elucidates a diverse pangenome and 15 lateral gene transfer events.</title>
        <authorList>
            <person name="Petersen C."/>
            <person name="Sorensen T."/>
            <person name="Nielsen M.R."/>
            <person name="Sondergaard T.E."/>
            <person name="Sorensen J.L."/>
            <person name="Fitzpatrick D.A."/>
            <person name="Frisvad J.C."/>
            <person name="Nielsen K.L."/>
        </authorList>
    </citation>
    <scope>NUCLEOTIDE SEQUENCE</scope>
    <source>
        <strain evidence="9">IBT 29677</strain>
    </source>
</reference>
<keyword evidence="3" id="KW-0238">DNA-binding</keyword>
<dbReference type="GO" id="GO:0000981">
    <property type="term" value="F:DNA-binding transcription factor activity, RNA polymerase II-specific"/>
    <property type="evidence" value="ECO:0007669"/>
    <property type="project" value="InterPro"/>
</dbReference>
<dbReference type="InterPro" id="IPR050987">
    <property type="entry name" value="AtrR-like"/>
</dbReference>
<keyword evidence="1" id="KW-0479">Metal-binding</keyword>
<keyword evidence="2" id="KW-0805">Transcription regulation</keyword>
<reference evidence="9" key="1">
    <citation type="submission" date="2022-12" db="EMBL/GenBank/DDBJ databases">
        <authorList>
            <person name="Petersen C."/>
        </authorList>
    </citation>
    <scope>NUCLEOTIDE SEQUENCE</scope>
    <source>
        <strain evidence="9">IBT 29677</strain>
    </source>
</reference>
<sequence>MASNDKGHPTTGTLAKQLRHRMKTATPRGEKAMSTLSDRVGKRGWTRKVAPSRPLLNFLKACLECHRRKIKCDMTTKSRCTSCERLDVPCSVNEYRRRRNKEKRSKIDELESNIERMENVFEKLGLMRPVDDLPRTPVSYSQSYPSWNISEAQAWDTISESGSDHSNHPTNDPSMHPPASLVDSKASSGMEGDSDVFLQNLACPSILVDLTKDRGVNRRSEHGENQHQAKDNSRNLDLHNSNSMSSLPVLDQDEPFDGTSTPKTFYPLPGIAETMVLFLEFLENFNTICPLFQPVSLLSICDEDSSINPDQADRWACINVVLALAHTMRSRASDVAHSNHQISWMFMKNALQVAKSLCNSPPTLWAAQALLGITVFLLGTLNDKPCDLFVTSALRITHDLLLGGHRQGNPLACEDNQIEHCRMVFWIGYCLDREYVSRSYSYNYILSLTVFSISLRFGRSLGRTDEYIDIEFSPGLSSHHYTVPSDQEQIDFDVFRSYCELSVIKGHVYKLLCSATAPKQSTSGLADLVARLDEKLRGWKASVPKTFRPDVQDTASFPKSKASVLLLSLHFSYFNCLLSVHQALNSHGSGIYMELAKTYSSGMLSEDIAHFSAILCQNAARASIKLVKHMPAQNPSMVGNLLHYLVVATEMLTKQIIINPTSGACDIYMIAQVERFLSSVVLTAPNEGMRRVVEHCAEQRLLAESAVNRVDAQVAFQLEVS</sequence>
<keyword evidence="4" id="KW-0804">Transcription</keyword>
<dbReference type="PROSITE" id="PS50048">
    <property type="entry name" value="ZN2_CY6_FUNGAL_2"/>
    <property type="match status" value="1"/>
</dbReference>
<organism evidence="9 10">
    <name type="scientific">Penicillium cosmopolitanum</name>
    <dbReference type="NCBI Taxonomy" id="1131564"/>
    <lineage>
        <taxon>Eukaryota</taxon>
        <taxon>Fungi</taxon>
        <taxon>Dikarya</taxon>
        <taxon>Ascomycota</taxon>
        <taxon>Pezizomycotina</taxon>
        <taxon>Eurotiomycetes</taxon>
        <taxon>Eurotiomycetidae</taxon>
        <taxon>Eurotiales</taxon>
        <taxon>Aspergillaceae</taxon>
        <taxon>Penicillium</taxon>
    </lineage>
</organism>
<dbReference type="EMBL" id="JAPZBU010000012">
    <property type="protein sequence ID" value="KAJ5376093.1"/>
    <property type="molecule type" value="Genomic_DNA"/>
</dbReference>
<dbReference type="RefSeq" id="XP_056481123.1">
    <property type="nucleotide sequence ID" value="XM_056637616.1"/>
</dbReference>
<dbReference type="CDD" id="cd00067">
    <property type="entry name" value="GAL4"/>
    <property type="match status" value="1"/>
</dbReference>
<evidence type="ECO:0000256" key="1">
    <source>
        <dbReference type="ARBA" id="ARBA00022723"/>
    </source>
</evidence>
<dbReference type="PANTHER" id="PTHR46910:SF25">
    <property type="entry name" value="ABC-TRANSPORTER-REGULATING TRANSCRIPTION FACTOR"/>
    <property type="match status" value="1"/>
</dbReference>
<dbReference type="InterPro" id="IPR007219">
    <property type="entry name" value="XnlR_reg_dom"/>
</dbReference>
<dbReference type="SMART" id="SM00066">
    <property type="entry name" value="GAL4"/>
    <property type="match status" value="1"/>
</dbReference>
<keyword evidence="6" id="KW-0175">Coiled coil</keyword>
<dbReference type="PROSITE" id="PS00463">
    <property type="entry name" value="ZN2_CY6_FUNGAL_1"/>
    <property type="match status" value="1"/>
</dbReference>
<dbReference type="AlphaFoldDB" id="A0A9W9SH59"/>
<dbReference type="GO" id="GO:0008270">
    <property type="term" value="F:zinc ion binding"/>
    <property type="evidence" value="ECO:0007669"/>
    <property type="project" value="InterPro"/>
</dbReference>
<feature type="compositionally biased region" description="Basic and acidic residues" evidence="7">
    <location>
        <begin position="218"/>
        <end position="237"/>
    </location>
</feature>